<evidence type="ECO:0000313" key="2">
    <source>
        <dbReference type="EMBL" id="SHF76944.1"/>
    </source>
</evidence>
<gene>
    <name evidence="2" type="ORF">SAMN02745223_03503</name>
    <name evidence="1" type="ORF">VW29_07455</name>
</gene>
<reference evidence="1 3" key="1">
    <citation type="submission" date="2015-03" db="EMBL/GenBank/DDBJ databases">
        <authorList>
            <person name="Hassan Y.I."/>
            <person name="Lepp D."/>
            <person name="Zhou T."/>
        </authorList>
    </citation>
    <scope>NUCLEOTIDE SEQUENCE [LARGE SCALE GENOMIC DNA]</scope>
    <source>
        <strain evidence="1 3">DSM 17137</strain>
    </source>
</reference>
<dbReference type="RefSeq" id="WP_046134678.1">
    <property type="nucleotide sequence ID" value="NZ_FQVC01000013.1"/>
</dbReference>
<evidence type="ECO:0000313" key="3">
    <source>
        <dbReference type="Proteomes" id="UP000033608"/>
    </source>
</evidence>
<dbReference type="EMBL" id="FQVC01000013">
    <property type="protein sequence ID" value="SHF76944.1"/>
    <property type="molecule type" value="Genomic_DNA"/>
</dbReference>
<proteinExistence type="predicted"/>
<dbReference type="PATRIC" id="fig|1121477.3.peg.2579"/>
<dbReference type="Proteomes" id="UP000184533">
    <property type="component" value="Unassembled WGS sequence"/>
</dbReference>
<keyword evidence="3" id="KW-1185">Reference proteome</keyword>
<dbReference type="AlphaFoldDB" id="A0A0F5LS93"/>
<dbReference type="EMBL" id="LAJF01000060">
    <property type="protein sequence ID" value="KKB85161.1"/>
    <property type="molecule type" value="Genomic_DNA"/>
</dbReference>
<evidence type="ECO:0000313" key="1">
    <source>
        <dbReference type="EMBL" id="KKB85161.1"/>
    </source>
</evidence>
<accession>A0A0F5LS93</accession>
<organism evidence="1 3">
    <name type="scientific">Devosia limi DSM 17137</name>
    <dbReference type="NCBI Taxonomy" id="1121477"/>
    <lineage>
        <taxon>Bacteria</taxon>
        <taxon>Pseudomonadati</taxon>
        <taxon>Pseudomonadota</taxon>
        <taxon>Alphaproteobacteria</taxon>
        <taxon>Hyphomicrobiales</taxon>
        <taxon>Devosiaceae</taxon>
        <taxon>Devosia</taxon>
    </lineage>
</organism>
<name>A0A0F5LS93_9HYPH</name>
<protein>
    <submittedName>
        <fullName evidence="1">Uncharacterized protein</fullName>
    </submittedName>
</protein>
<reference evidence="2 4" key="2">
    <citation type="submission" date="2016-11" db="EMBL/GenBank/DDBJ databases">
        <authorList>
            <person name="Jaros S."/>
            <person name="Januszkiewicz K."/>
            <person name="Wedrychowicz H."/>
        </authorList>
    </citation>
    <scope>NUCLEOTIDE SEQUENCE [LARGE SCALE GENOMIC DNA]</scope>
    <source>
        <strain evidence="2 4">DSM 17137</strain>
    </source>
</reference>
<dbReference type="Proteomes" id="UP000033608">
    <property type="component" value="Unassembled WGS sequence"/>
</dbReference>
<sequence length="68" mass="7566">MSATKAIKKRVLRLQRALPKGETLTSISITPEERAQLEAESRETITFSIQDGVIVERFLGVPLKVDAK</sequence>
<evidence type="ECO:0000313" key="4">
    <source>
        <dbReference type="Proteomes" id="UP000184533"/>
    </source>
</evidence>